<comment type="caution">
    <text evidence="2">The sequence shown here is derived from an EMBL/GenBank/DDBJ whole genome shotgun (WGS) entry which is preliminary data.</text>
</comment>
<accession>A0AAN6PYS7</accession>
<reference evidence="2" key="1">
    <citation type="journal article" date="2023" name="Mol. Phylogenet. Evol.">
        <title>Genome-scale phylogeny and comparative genomics of the fungal order Sordariales.</title>
        <authorList>
            <person name="Hensen N."/>
            <person name="Bonometti L."/>
            <person name="Westerberg I."/>
            <person name="Brannstrom I.O."/>
            <person name="Guillou S."/>
            <person name="Cros-Aarteil S."/>
            <person name="Calhoun S."/>
            <person name="Haridas S."/>
            <person name="Kuo A."/>
            <person name="Mondo S."/>
            <person name="Pangilinan J."/>
            <person name="Riley R."/>
            <person name="LaButti K."/>
            <person name="Andreopoulos B."/>
            <person name="Lipzen A."/>
            <person name="Chen C."/>
            <person name="Yan M."/>
            <person name="Daum C."/>
            <person name="Ng V."/>
            <person name="Clum A."/>
            <person name="Steindorff A."/>
            <person name="Ohm R.A."/>
            <person name="Martin F."/>
            <person name="Silar P."/>
            <person name="Natvig D.O."/>
            <person name="Lalanne C."/>
            <person name="Gautier V."/>
            <person name="Ament-Velasquez S.L."/>
            <person name="Kruys A."/>
            <person name="Hutchinson M.I."/>
            <person name="Powell A.J."/>
            <person name="Barry K."/>
            <person name="Miller A.N."/>
            <person name="Grigoriev I.V."/>
            <person name="Debuchy R."/>
            <person name="Gladieux P."/>
            <person name="Hiltunen Thoren M."/>
            <person name="Johannesson H."/>
        </authorList>
    </citation>
    <scope>NUCLEOTIDE SEQUENCE</scope>
    <source>
        <strain evidence="2">CBS 757.83</strain>
    </source>
</reference>
<evidence type="ECO:0000256" key="1">
    <source>
        <dbReference type="SAM" id="MobiDB-lite"/>
    </source>
</evidence>
<feature type="region of interest" description="Disordered" evidence="1">
    <location>
        <begin position="95"/>
        <end position="123"/>
    </location>
</feature>
<feature type="compositionally biased region" description="Basic residues" evidence="1">
    <location>
        <begin position="108"/>
        <end position="123"/>
    </location>
</feature>
<evidence type="ECO:0000313" key="2">
    <source>
        <dbReference type="EMBL" id="KAK4098570.1"/>
    </source>
</evidence>
<gene>
    <name evidence="2" type="ORF">N658DRAFT_216544</name>
</gene>
<name>A0AAN6PYS7_9PEZI</name>
<dbReference type="EMBL" id="MU863657">
    <property type="protein sequence ID" value="KAK4098570.1"/>
    <property type="molecule type" value="Genomic_DNA"/>
</dbReference>
<evidence type="ECO:0000313" key="3">
    <source>
        <dbReference type="Proteomes" id="UP001305647"/>
    </source>
</evidence>
<organism evidence="2 3">
    <name type="scientific">Parathielavia hyrcaniae</name>
    <dbReference type="NCBI Taxonomy" id="113614"/>
    <lineage>
        <taxon>Eukaryota</taxon>
        <taxon>Fungi</taxon>
        <taxon>Dikarya</taxon>
        <taxon>Ascomycota</taxon>
        <taxon>Pezizomycotina</taxon>
        <taxon>Sordariomycetes</taxon>
        <taxon>Sordariomycetidae</taxon>
        <taxon>Sordariales</taxon>
        <taxon>Chaetomiaceae</taxon>
        <taxon>Parathielavia</taxon>
    </lineage>
</organism>
<dbReference type="Proteomes" id="UP001305647">
    <property type="component" value="Unassembled WGS sequence"/>
</dbReference>
<proteinExistence type="predicted"/>
<keyword evidence="3" id="KW-1185">Reference proteome</keyword>
<sequence>MMTFAPEYLCELGWMMPPLSLLRNKPSRPRRWAFADNRRGMAVHWSQPPPPLSLSVCVCLSRTIASGKPWWVRMDCIQYGIRYCREGNILRRREHAAREVNRAPSSPRKGKSRSGRRRGSCAM</sequence>
<protein>
    <submittedName>
        <fullName evidence="2">Uncharacterized protein</fullName>
    </submittedName>
</protein>
<reference evidence="2" key="2">
    <citation type="submission" date="2023-05" db="EMBL/GenBank/DDBJ databases">
        <authorList>
            <consortium name="Lawrence Berkeley National Laboratory"/>
            <person name="Steindorff A."/>
            <person name="Hensen N."/>
            <person name="Bonometti L."/>
            <person name="Westerberg I."/>
            <person name="Brannstrom I.O."/>
            <person name="Guillou S."/>
            <person name="Cros-Aarteil S."/>
            <person name="Calhoun S."/>
            <person name="Haridas S."/>
            <person name="Kuo A."/>
            <person name="Mondo S."/>
            <person name="Pangilinan J."/>
            <person name="Riley R."/>
            <person name="Labutti K."/>
            <person name="Andreopoulos B."/>
            <person name="Lipzen A."/>
            <person name="Chen C."/>
            <person name="Yanf M."/>
            <person name="Daum C."/>
            <person name="Ng V."/>
            <person name="Clum A."/>
            <person name="Ohm R."/>
            <person name="Martin F."/>
            <person name="Silar P."/>
            <person name="Natvig D."/>
            <person name="Lalanne C."/>
            <person name="Gautier V."/>
            <person name="Ament-Velasquez S.L."/>
            <person name="Kruys A."/>
            <person name="Hutchinson M.I."/>
            <person name="Powell A.J."/>
            <person name="Barry K."/>
            <person name="Miller A.N."/>
            <person name="Grigoriev I.V."/>
            <person name="Debuchy R."/>
            <person name="Gladieux P."/>
            <person name="Thoren M.H."/>
            <person name="Johannesson H."/>
        </authorList>
    </citation>
    <scope>NUCLEOTIDE SEQUENCE</scope>
    <source>
        <strain evidence="2">CBS 757.83</strain>
    </source>
</reference>
<dbReference type="AlphaFoldDB" id="A0AAN6PYS7"/>